<dbReference type="EMBL" id="LUKD01000001">
    <property type="protein sequence ID" value="KYG69215.1"/>
    <property type="molecule type" value="Genomic_DNA"/>
</dbReference>
<organism evidence="3 4">
    <name type="scientific">Bdellovibrio bacteriovorus</name>
    <dbReference type="NCBI Taxonomy" id="959"/>
    <lineage>
        <taxon>Bacteria</taxon>
        <taxon>Pseudomonadati</taxon>
        <taxon>Bdellovibrionota</taxon>
        <taxon>Bdellovibrionia</taxon>
        <taxon>Bdellovibrionales</taxon>
        <taxon>Pseudobdellovibrionaceae</taxon>
        <taxon>Bdellovibrio</taxon>
    </lineage>
</organism>
<dbReference type="OrthoDB" id="5294456at2"/>
<feature type="region of interest" description="Disordered" evidence="1">
    <location>
        <begin position="29"/>
        <end position="74"/>
    </location>
</feature>
<evidence type="ECO:0000256" key="1">
    <source>
        <dbReference type="SAM" id="MobiDB-lite"/>
    </source>
</evidence>
<feature type="chain" id="PRO_5007835393" description="Transglycosylase SLT domain-containing protein" evidence="2">
    <location>
        <begin position="26"/>
        <end position="240"/>
    </location>
</feature>
<gene>
    <name evidence="3" type="ORF">AZI87_08385</name>
</gene>
<dbReference type="Proteomes" id="UP000075799">
    <property type="component" value="Unassembled WGS sequence"/>
</dbReference>
<protein>
    <recommendedName>
        <fullName evidence="5">Transglycosylase SLT domain-containing protein</fullName>
    </recommendedName>
</protein>
<comment type="caution">
    <text evidence="3">The sequence shown here is derived from an EMBL/GenBank/DDBJ whole genome shotgun (WGS) entry which is preliminary data.</text>
</comment>
<dbReference type="InterPro" id="IPR023346">
    <property type="entry name" value="Lysozyme-like_dom_sf"/>
</dbReference>
<proteinExistence type="predicted"/>
<keyword evidence="2" id="KW-0732">Signal</keyword>
<evidence type="ECO:0000256" key="2">
    <source>
        <dbReference type="SAM" id="SignalP"/>
    </source>
</evidence>
<feature type="compositionally biased region" description="Low complexity" evidence="1">
    <location>
        <begin position="38"/>
        <end position="60"/>
    </location>
</feature>
<evidence type="ECO:0008006" key="5">
    <source>
        <dbReference type="Google" id="ProtNLM"/>
    </source>
</evidence>
<dbReference type="RefSeq" id="WP_063206114.1">
    <property type="nucleotide sequence ID" value="NZ_LUKD01000001.1"/>
</dbReference>
<reference evidence="3 4" key="1">
    <citation type="submission" date="2016-03" db="EMBL/GenBank/DDBJ databases">
        <authorList>
            <person name="Ploux O."/>
        </authorList>
    </citation>
    <scope>NUCLEOTIDE SEQUENCE [LARGE SCALE GENOMIC DNA]</scope>
    <source>
        <strain evidence="3 4">EC13</strain>
    </source>
</reference>
<name>A0A162GY93_BDEBC</name>
<dbReference type="AlphaFoldDB" id="A0A162GY93"/>
<sequence length="240" mass="26446">MKNTIYNKITLLAGLIILQSSFALAMGQRLPSSGGGSTRPTTPTTPTTPTEPTTPPTSGSDVTPSWEAKNSAGKTWTAHVNNELDRLGEDMLDVIPADASTFCPNYKNLTYAQRKQYWTHFMSNMVRFESNYNTNTSYTEAFNDSQGRRVVSRGLLQISIESGNAYGCNFKSTKDLHDPLQNLSCGIRILNRWVGRDGRIAGKVSGSWRGGARYWAVLRAGDKTSYQTILSSSKKLSICK</sequence>
<evidence type="ECO:0000313" key="3">
    <source>
        <dbReference type="EMBL" id="KYG69215.1"/>
    </source>
</evidence>
<evidence type="ECO:0000313" key="4">
    <source>
        <dbReference type="Proteomes" id="UP000075799"/>
    </source>
</evidence>
<feature type="signal peptide" evidence="2">
    <location>
        <begin position="1"/>
        <end position="25"/>
    </location>
</feature>
<accession>A0A162GY93</accession>
<dbReference type="SUPFAM" id="SSF53955">
    <property type="entry name" value="Lysozyme-like"/>
    <property type="match status" value="1"/>
</dbReference>